<reference evidence="2" key="1">
    <citation type="journal article" date="2022" name="Mol. Ecol. Resour.">
        <title>The genomes of chicory, endive, great burdock and yacon provide insights into Asteraceae palaeo-polyploidization history and plant inulin production.</title>
        <authorList>
            <person name="Fan W."/>
            <person name="Wang S."/>
            <person name="Wang H."/>
            <person name="Wang A."/>
            <person name="Jiang F."/>
            <person name="Liu H."/>
            <person name="Zhao H."/>
            <person name="Xu D."/>
            <person name="Zhang Y."/>
        </authorList>
    </citation>
    <scope>NUCLEOTIDE SEQUENCE [LARGE SCALE GENOMIC DNA]</scope>
    <source>
        <strain evidence="2">cv. Niubang</strain>
    </source>
</reference>
<organism evidence="1 2">
    <name type="scientific">Arctium lappa</name>
    <name type="common">Greater burdock</name>
    <name type="synonym">Lappa major</name>
    <dbReference type="NCBI Taxonomy" id="4217"/>
    <lineage>
        <taxon>Eukaryota</taxon>
        <taxon>Viridiplantae</taxon>
        <taxon>Streptophyta</taxon>
        <taxon>Embryophyta</taxon>
        <taxon>Tracheophyta</taxon>
        <taxon>Spermatophyta</taxon>
        <taxon>Magnoliopsida</taxon>
        <taxon>eudicotyledons</taxon>
        <taxon>Gunneridae</taxon>
        <taxon>Pentapetalae</taxon>
        <taxon>asterids</taxon>
        <taxon>campanulids</taxon>
        <taxon>Asterales</taxon>
        <taxon>Asteraceae</taxon>
        <taxon>Carduoideae</taxon>
        <taxon>Cardueae</taxon>
        <taxon>Arctiinae</taxon>
        <taxon>Arctium</taxon>
    </lineage>
</organism>
<keyword evidence="2" id="KW-1185">Reference proteome</keyword>
<sequence>MNLVLMTSLTNDRVRRNNKHRVSIEYWGRGRCLTGFGMGEPLLVSSNYIRRRGYVVVNIGGSVISKDMESSYVTPTRKRRWQGRWVRRSRGLINEAISWI</sequence>
<dbReference type="EMBL" id="CM042055">
    <property type="protein sequence ID" value="KAI3701820.1"/>
    <property type="molecule type" value="Genomic_DNA"/>
</dbReference>
<dbReference type="Proteomes" id="UP001055879">
    <property type="component" value="Linkage Group LG09"/>
</dbReference>
<name>A0ACB8ZWS7_ARCLA</name>
<proteinExistence type="predicted"/>
<gene>
    <name evidence="1" type="ORF">L6452_27185</name>
</gene>
<evidence type="ECO:0000313" key="2">
    <source>
        <dbReference type="Proteomes" id="UP001055879"/>
    </source>
</evidence>
<accession>A0ACB8ZWS7</accession>
<protein>
    <submittedName>
        <fullName evidence="1">Uncharacterized protein</fullName>
    </submittedName>
</protein>
<comment type="caution">
    <text evidence="1">The sequence shown here is derived from an EMBL/GenBank/DDBJ whole genome shotgun (WGS) entry which is preliminary data.</text>
</comment>
<reference evidence="1 2" key="2">
    <citation type="journal article" date="2022" name="Mol. Ecol. Resour.">
        <title>The genomes of chicory, endive, great burdock and yacon provide insights into Asteraceae paleo-polyploidization history and plant inulin production.</title>
        <authorList>
            <person name="Fan W."/>
            <person name="Wang S."/>
            <person name="Wang H."/>
            <person name="Wang A."/>
            <person name="Jiang F."/>
            <person name="Liu H."/>
            <person name="Zhao H."/>
            <person name="Xu D."/>
            <person name="Zhang Y."/>
        </authorList>
    </citation>
    <scope>NUCLEOTIDE SEQUENCE [LARGE SCALE GENOMIC DNA]</scope>
    <source>
        <strain evidence="2">cv. Niubang</strain>
    </source>
</reference>
<evidence type="ECO:0000313" key="1">
    <source>
        <dbReference type="EMBL" id="KAI3701820.1"/>
    </source>
</evidence>